<dbReference type="AlphaFoldDB" id="A6JBN0"/>
<evidence type="ECO:0000313" key="2">
    <source>
        <dbReference type="Proteomes" id="UP000234681"/>
    </source>
</evidence>
<proteinExistence type="predicted"/>
<dbReference type="Proteomes" id="UP000234681">
    <property type="component" value="Chromosome 1"/>
</dbReference>
<evidence type="ECO:0000313" key="1">
    <source>
        <dbReference type="EMBL" id="EDM08406.1"/>
    </source>
</evidence>
<sequence length="49" mass="5376">MRYLGRGLLCSPHVPLAAFPLLDNCFSRLILIRNSSGSECSSHSPALQF</sequence>
<protein>
    <submittedName>
        <fullName evidence="1">RCG24528, isoform CRA_a</fullName>
    </submittedName>
</protein>
<gene>
    <name evidence="1" type="ORF">rCG_24528</name>
</gene>
<accession>A6JBN0</accession>
<organism evidence="1 2">
    <name type="scientific">Rattus norvegicus</name>
    <name type="common">Rat</name>
    <dbReference type="NCBI Taxonomy" id="10116"/>
    <lineage>
        <taxon>Eukaryota</taxon>
        <taxon>Metazoa</taxon>
        <taxon>Chordata</taxon>
        <taxon>Craniata</taxon>
        <taxon>Vertebrata</taxon>
        <taxon>Euteleostomi</taxon>
        <taxon>Mammalia</taxon>
        <taxon>Eutheria</taxon>
        <taxon>Euarchontoglires</taxon>
        <taxon>Glires</taxon>
        <taxon>Rodentia</taxon>
        <taxon>Myomorpha</taxon>
        <taxon>Muroidea</taxon>
        <taxon>Muridae</taxon>
        <taxon>Murinae</taxon>
        <taxon>Rattus</taxon>
    </lineage>
</organism>
<name>A6JBN0_RAT</name>
<reference evidence="2" key="1">
    <citation type="submission" date="2005-09" db="EMBL/GenBank/DDBJ databases">
        <authorList>
            <person name="Mural R.J."/>
            <person name="Li P.W."/>
            <person name="Adams M.D."/>
            <person name="Amanatides P.G."/>
            <person name="Baden-Tillson H."/>
            <person name="Barnstead M."/>
            <person name="Chin S.H."/>
            <person name="Dew I."/>
            <person name="Evans C.A."/>
            <person name="Ferriera S."/>
            <person name="Flanigan M."/>
            <person name="Fosler C."/>
            <person name="Glodek A."/>
            <person name="Gu Z."/>
            <person name="Holt R.A."/>
            <person name="Jennings D."/>
            <person name="Kraft C.L."/>
            <person name="Lu F."/>
            <person name="Nguyen T."/>
            <person name="Nusskern D.R."/>
            <person name="Pfannkoch C.M."/>
            <person name="Sitter C."/>
            <person name="Sutton G.G."/>
            <person name="Venter J.C."/>
            <person name="Wang Z."/>
            <person name="Woodage T."/>
            <person name="Zheng X.H."/>
            <person name="Zhong F."/>
        </authorList>
    </citation>
    <scope>NUCLEOTIDE SEQUENCE [LARGE SCALE GENOMIC DNA]</scope>
    <source>
        <strain>BN</strain>
        <strain evidence="2">Sprague-Dawley</strain>
    </source>
</reference>
<dbReference type="EMBL" id="CH473980">
    <property type="protein sequence ID" value="EDM08406.1"/>
    <property type="molecule type" value="Genomic_DNA"/>
</dbReference>